<protein>
    <submittedName>
        <fullName evidence="5">Polysaccharide deacetylase family protein</fullName>
    </submittedName>
</protein>
<dbReference type="SUPFAM" id="SSF88713">
    <property type="entry name" value="Glycoside hydrolase/deacetylase"/>
    <property type="match status" value="1"/>
</dbReference>
<evidence type="ECO:0000259" key="4">
    <source>
        <dbReference type="PROSITE" id="PS51677"/>
    </source>
</evidence>
<dbReference type="Pfam" id="PF11738">
    <property type="entry name" value="DUF3298"/>
    <property type="match status" value="1"/>
</dbReference>
<proteinExistence type="predicted"/>
<dbReference type="CDD" id="cd10954">
    <property type="entry name" value="CE4_CtAXE_like"/>
    <property type="match status" value="1"/>
</dbReference>
<dbReference type="Gene3D" id="3.20.20.370">
    <property type="entry name" value="Glycoside hydrolase/deacetylase"/>
    <property type="match status" value="1"/>
</dbReference>
<evidence type="ECO:0000256" key="2">
    <source>
        <dbReference type="ARBA" id="ARBA00022801"/>
    </source>
</evidence>
<evidence type="ECO:0000313" key="5">
    <source>
        <dbReference type="EMBL" id="MBC8590953.1"/>
    </source>
</evidence>
<dbReference type="Gene3D" id="3.90.640.20">
    <property type="entry name" value="Heat-shock cognate protein, ATPase"/>
    <property type="match status" value="1"/>
</dbReference>
<name>A0A926INR4_9FIRM</name>
<dbReference type="RefSeq" id="WP_249323792.1">
    <property type="nucleotide sequence ID" value="NZ_JACRTK010000003.1"/>
</dbReference>
<dbReference type="GO" id="GO:0016020">
    <property type="term" value="C:membrane"/>
    <property type="evidence" value="ECO:0007669"/>
    <property type="project" value="TreeGrafter"/>
</dbReference>
<organism evidence="5 6">
    <name type="scientific">Wansuia hejianensis</name>
    <dbReference type="NCBI Taxonomy" id="2763667"/>
    <lineage>
        <taxon>Bacteria</taxon>
        <taxon>Bacillati</taxon>
        <taxon>Bacillota</taxon>
        <taxon>Clostridia</taxon>
        <taxon>Lachnospirales</taxon>
        <taxon>Lachnospiraceae</taxon>
        <taxon>Wansuia</taxon>
    </lineage>
</organism>
<dbReference type="InterPro" id="IPR021729">
    <property type="entry name" value="DUF3298"/>
</dbReference>
<feature type="domain" description="NodB homology" evidence="4">
    <location>
        <begin position="276"/>
        <end position="450"/>
    </location>
</feature>
<evidence type="ECO:0000256" key="1">
    <source>
        <dbReference type="ARBA" id="ARBA00022723"/>
    </source>
</evidence>
<sequence length="476" mass="54142">MDKKGKIIILILILCILISIGIGIKHSKDKSREVLSINLAHKDLGQIVSIIEYGEKSVIAAHYPIFGNSTIDDNTRLMIFEHIDKFDTLVGDISLEDKNYKAELNIDYEVYPKGKDIVSIKFLIEENLPYYAHPNITVETIVYNLKSEKELVLGDVMKGKYLERISKITREYFSINDTYAPYINSELFLKGTEPLKENYNNFLLTDDKIIFVFQKYEVFPGMLGVVSVEIPNEALDEFLKSSTNNPQSTEVFISDNRDYTIDLETTKVRNVDPSKPMVALTFDDGPYSKATIPILDTLKEHNSVATFFVLGNRVANHKDIIKRIVMEGSEIGNHSYNHKQLTTISSKEFKTQIDKTQNAVMEVIGSTPTIMRPTYGSYDDKLRSQATMPMILWSIDTEDWKSRDPQKIAKHVLDNVKDGDIVLMHDIFVTTAEAVEVIVPELINRGFQLVTISELYGIQGQVLEVGNIYRHNKNNP</sequence>
<comment type="caution">
    <text evidence="5">The sequence shown here is derived from an EMBL/GenBank/DDBJ whole genome shotgun (WGS) entry which is preliminary data.</text>
</comment>
<keyword evidence="6" id="KW-1185">Reference proteome</keyword>
<keyword evidence="3" id="KW-0812">Transmembrane</keyword>
<dbReference type="PROSITE" id="PS51677">
    <property type="entry name" value="NODB"/>
    <property type="match status" value="1"/>
</dbReference>
<dbReference type="GO" id="GO:0046872">
    <property type="term" value="F:metal ion binding"/>
    <property type="evidence" value="ECO:0007669"/>
    <property type="project" value="UniProtKB-KW"/>
</dbReference>
<keyword evidence="2" id="KW-0378">Hydrolase</keyword>
<feature type="transmembrane region" description="Helical" evidence="3">
    <location>
        <begin position="7"/>
        <end position="24"/>
    </location>
</feature>
<dbReference type="PANTHER" id="PTHR10587">
    <property type="entry name" value="GLYCOSYL TRANSFERASE-RELATED"/>
    <property type="match status" value="1"/>
</dbReference>
<accession>A0A926INR4</accession>
<dbReference type="AlphaFoldDB" id="A0A926INR4"/>
<dbReference type="InterPro" id="IPR011330">
    <property type="entry name" value="Glyco_hydro/deAcase_b/a-brl"/>
</dbReference>
<dbReference type="GO" id="GO:0005975">
    <property type="term" value="P:carbohydrate metabolic process"/>
    <property type="evidence" value="ECO:0007669"/>
    <property type="project" value="InterPro"/>
</dbReference>
<dbReference type="InterPro" id="IPR002509">
    <property type="entry name" value="NODB_dom"/>
</dbReference>
<dbReference type="EMBL" id="JACRTK010000003">
    <property type="protein sequence ID" value="MBC8590953.1"/>
    <property type="molecule type" value="Genomic_DNA"/>
</dbReference>
<evidence type="ECO:0000313" key="6">
    <source>
        <dbReference type="Proteomes" id="UP000601522"/>
    </source>
</evidence>
<dbReference type="InterPro" id="IPR037126">
    <property type="entry name" value="PdaC/RsiV-like_sf"/>
</dbReference>
<dbReference type="Proteomes" id="UP000601522">
    <property type="component" value="Unassembled WGS sequence"/>
</dbReference>
<dbReference type="PANTHER" id="PTHR10587:SF133">
    <property type="entry name" value="CHITIN DEACETYLASE 1-RELATED"/>
    <property type="match status" value="1"/>
</dbReference>
<gene>
    <name evidence="5" type="ORF">H8689_07485</name>
</gene>
<reference evidence="5 6" key="1">
    <citation type="submission" date="2020-08" db="EMBL/GenBank/DDBJ databases">
        <title>Genome public.</title>
        <authorList>
            <person name="Liu C."/>
            <person name="Sun Q."/>
        </authorList>
    </citation>
    <scope>NUCLEOTIDE SEQUENCE [LARGE SCALE GENOMIC DNA]</scope>
    <source>
        <strain evidence="5 6">NSJ-26</strain>
    </source>
</reference>
<evidence type="ECO:0000256" key="3">
    <source>
        <dbReference type="SAM" id="Phobius"/>
    </source>
</evidence>
<dbReference type="InterPro" id="IPR050248">
    <property type="entry name" value="Polysacc_deacetylase_ArnD"/>
</dbReference>
<keyword evidence="1" id="KW-0479">Metal-binding</keyword>
<keyword evidence="3" id="KW-0472">Membrane</keyword>
<dbReference type="GO" id="GO:0016810">
    <property type="term" value="F:hydrolase activity, acting on carbon-nitrogen (but not peptide) bonds"/>
    <property type="evidence" value="ECO:0007669"/>
    <property type="project" value="InterPro"/>
</dbReference>
<dbReference type="Pfam" id="PF01522">
    <property type="entry name" value="Polysacc_deac_1"/>
    <property type="match status" value="1"/>
</dbReference>
<keyword evidence="3" id="KW-1133">Transmembrane helix</keyword>